<dbReference type="GeneID" id="9617036"/>
<gene>
    <name evidence="2" type="ORF">VOLCADRAFT_94796</name>
</gene>
<dbReference type="EMBL" id="GL378360">
    <property type="protein sequence ID" value="EFJ45052.1"/>
    <property type="molecule type" value="Genomic_DNA"/>
</dbReference>
<keyword evidence="1" id="KW-0472">Membrane</keyword>
<evidence type="ECO:0000256" key="1">
    <source>
        <dbReference type="SAM" id="Phobius"/>
    </source>
</evidence>
<keyword evidence="1" id="KW-1133">Transmembrane helix</keyword>
<protein>
    <submittedName>
        <fullName evidence="2">Uncharacterized protein</fullName>
    </submittedName>
</protein>
<proteinExistence type="predicted"/>
<evidence type="ECO:0000313" key="2">
    <source>
        <dbReference type="EMBL" id="EFJ45052.1"/>
    </source>
</evidence>
<dbReference type="Proteomes" id="UP000001058">
    <property type="component" value="Unassembled WGS sequence"/>
</dbReference>
<evidence type="ECO:0000313" key="3">
    <source>
        <dbReference type="Proteomes" id="UP000001058"/>
    </source>
</evidence>
<dbReference type="KEGG" id="vcn:VOLCADRAFT_94796"/>
<dbReference type="InParanoid" id="D8U5S7"/>
<feature type="transmembrane region" description="Helical" evidence="1">
    <location>
        <begin position="47"/>
        <end position="68"/>
    </location>
</feature>
<reference evidence="2 3" key="1">
    <citation type="journal article" date="2010" name="Science">
        <title>Genomic analysis of organismal complexity in the multicellular green alga Volvox carteri.</title>
        <authorList>
            <person name="Prochnik S.E."/>
            <person name="Umen J."/>
            <person name="Nedelcu A.M."/>
            <person name="Hallmann A."/>
            <person name="Miller S.M."/>
            <person name="Nishii I."/>
            <person name="Ferris P."/>
            <person name="Kuo A."/>
            <person name="Mitros T."/>
            <person name="Fritz-Laylin L.K."/>
            <person name="Hellsten U."/>
            <person name="Chapman J."/>
            <person name="Simakov O."/>
            <person name="Rensing S.A."/>
            <person name="Terry A."/>
            <person name="Pangilinan J."/>
            <person name="Kapitonov V."/>
            <person name="Jurka J."/>
            <person name="Salamov A."/>
            <person name="Shapiro H."/>
            <person name="Schmutz J."/>
            <person name="Grimwood J."/>
            <person name="Lindquist E."/>
            <person name="Lucas S."/>
            <person name="Grigoriev I.V."/>
            <person name="Schmitt R."/>
            <person name="Kirk D."/>
            <person name="Rokhsar D.S."/>
        </authorList>
    </citation>
    <scope>NUCLEOTIDE SEQUENCE [LARGE SCALE GENOMIC DNA]</scope>
    <source>
        <strain evidence="3">f. Nagariensis / Eve</strain>
    </source>
</reference>
<keyword evidence="3" id="KW-1185">Reference proteome</keyword>
<keyword evidence="1" id="KW-0812">Transmembrane</keyword>
<accession>D8U5S7</accession>
<sequence length="106" mass="11928">MAVGHNRPICHAPTTPTTTPAFRGPARYGTMIETEPELRREQLRNAMAVEGANVVIWLLASLLIYLVVTKQALTSWLLLPPLREACKGASNVINYAVELMWVWRDR</sequence>
<dbReference type="OrthoDB" id="10451530at2759"/>
<dbReference type="RefSeq" id="XP_002954023.1">
    <property type="nucleotide sequence ID" value="XM_002953977.1"/>
</dbReference>
<organism evidence="3">
    <name type="scientific">Volvox carteri f. nagariensis</name>
    <dbReference type="NCBI Taxonomy" id="3068"/>
    <lineage>
        <taxon>Eukaryota</taxon>
        <taxon>Viridiplantae</taxon>
        <taxon>Chlorophyta</taxon>
        <taxon>core chlorophytes</taxon>
        <taxon>Chlorophyceae</taxon>
        <taxon>CS clade</taxon>
        <taxon>Chlamydomonadales</taxon>
        <taxon>Volvocaceae</taxon>
        <taxon>Volvox</taxon>
    </lineage>
</organism>
<name>D8U5S7_VOLCA</name>
<dbReference type="AlphaFoldDB" id="D8U5S7"/>